<dbReference type="SUPFAM" id="SSF56349">
    <property type="entry name" value="DNA breaking-rejoining enzymes"/>
    <property type="match status" value="1"/>
</dbReference>
<reference evidence="2 3" key="1">
    <citation type="submission" date="2016-11" db="EMBL/GenBank/DDBJ databases">
        <title>Networking in microbes: conjugative elements and plasmids in the genus Alteromonas.</title>
        <authorList>
            <person name="Lopez-Perez M."/>
            <person name="Ramon-Marco N."/>
            <person name="Rodriguez-Valera F."/>
        </authorList>
    </citation>
    <scope>NUCLEOTIDE SEQUENCE [LARGE SCALE GENOMIC DNA]</scope>
    <source>
        <strain evidence="2 3">CP48</strain>
        <plasmid evidence="3">pamcp48-600</plasmid>
    </source>
</reference>
<proteinExistence type="predicted"/>
<dbReference type="InterPro" id="IPR011010">
    <property type="entry name" value="DNA_brk_join_enz"/>
</dbReference>
<dbReference type="GO" id="GO:0003677">
    <property type="term" value="F:DNA binding"/>
    <property type="evidence" value="ECO:0007669"/>
    <property type="project" value="InterPro"/>
</dbReference>
<dbReference type="GO" id="GO:0015074">
    <property type="term" value="P:DNA integration"/>
    <property type="evidence" value="ECO:0007669"/>
    <property type="project" value="InterPro"/>
</dbReference>
<protein>
    <recommendedName>
        <fullName evidence="4">Integrase</fullName>
    </recommendedName>
</protein>
<evidence type="ECO:0008006" key="4">
    <source>
        <dbReference type="Google" id="ProtNLM"/>
    </source>
</evidence>
<dbReference type="RefSeq" id="WP_071960836.1">
    <property type="nucleotide sequence ID" value="NZ_CP018025.1"/>
</dbReference>
<dbReference type="Gene3D" id="1.10.443.10">
    <property type="entry name" value="Intergrase catalytic core"/>
    <property type="match status" value="1"/>
</dbReference>
<dbReference type="GO" id="GO:0006310">
    <property type="term" value="P:DNA recombination"/>
    <property type="evidence" value="ECO:0007669"/>
    <property type="project" value="UniProtKB-KW"/>
</dbReference>
<keyword evidence="1" id="KW-0233">DNA recombination</keyword>
<evidence type="ECO:0000256" key="1">
    <source>
        <dbReference type="ARBA" id="ARBA00023172"/>
    </source>
</evidence>
<name>A0AAC9NTH6_9ALTE</name>
<keyword evidence="2" id="KW-0614">Plasmid</keyword>
<dbReference type="InterPro" id="IPR013762">
    <property type="entry name" value="Integrase-like_cat_sf"/>
</dbReference>
<evidence type="ECO:0000313" key="3">
    <source>
        <dbReference type="Proteomes" id="UP000182101"/>
    </source>
</evidence>
<geneLocation type="plasmid" evidence="3">
    <name>pamcp48-600</name>
</geneLocation>
<accession>A0AAC9NTH6</accession>
<dbReference type="AlphaFoldDB" id="A0AAC9NTH6"/>
<dbReference type="Proteomes" id="UP000182101">
    <property type="component" value="Plasmid pAMCP48-600"/>
</dbReference>
<evidence type="ECO:0000313" key="2">
    <source>
        <dbReference type="EMBL" id="APD92223.1"/>
    </source>
</evidence>
<organism evidence="2 3">
    <name type="scientific">Alteromonas mediterranea</name>
    <dbReference type="NCBI Taxonomy" id="314275"/>
    <lineage>
        <taxon>Bacteria</taxon>
        <taxon>Pseudomonadati</taxon>
        <taxon>Pseudomonadota</taxon>
        <taxon>Gammaproteobacteria</taxon>
        <taxon>Alteromonadales</taxon>
        <taxon>Alteromonadaceae</taxon>
        <taxon>Alteromonas/Salinimonas group</taxon>
        <taxon>Alteromonas</taxon>
    </lineage>
</organism>
<sequence>MSAHLVDWLNLEQYEKKRSGEQTFKILSEHVHLTSPYLELKVTRDSVDLILYSGQERKPYMYNLSEIYLPSKSSGTVALTQSPYVIAVINSLDNAVLRTPPTKATSYKGFTDRFTTYLLICEYFALQGRYGLSGVTSKDLQRFFTDTSGSWFSKLEVQQRFDKISTKENLPWFVKGVSPKKNPNRLTFNVALFRKVLGTSLFRKTLNDIPPSVVNQLNVPDNIRTPYKYSGKGKRAFSATDLARINAHMSELFLSQALPYVAADYSSEVNFEPANSRTTTPTAEEVTAFAKFLFSVVDQGNILANNFKQVNHLLKNNLAGTRRERLIQETIADWKPVLLGNETYKISSIRQLRGEKGKNVITLGDAYKTYLSSVAYLTLLFTGWRLNEVVDNSIGLRADNVKYTPEDRLTLINRNIQKSDANMYERQLTATGPHIGRWLTDLHYNNSQFARSYDKSTSLFSLHLDGSGGGSTLTPELNSNNRDANPLRHYVSRHTKYPTPRQLRRYFAVIYFYQFDHPEIMALTHHYGHSSPEETEVYITDTPTRNTTRSISESVPIKNVSTSNDSEFQKIFEEARDAKLKDMVSKALHGISIAGFSKTVRAMYRKIMEGVSFSQLDGKSQSKAISDVYKQVKSEGYSVEVYRHGNCTNSTANADSINAKCGNEMGVMEREHASANLCSGCPFHEVEPQHIANLKADLALLQDSSDDVDDIFACAKTPLEQAQTKKHIAELTAIIELYEDEEYTP</sequence>
<gene>
    <name evidence="2" type="ORF">BM524_20115</name>
</gene>
<dbReference type="EMBL" id="CP018025">
    <property type="protein sequence ID" value="APD92223.1"/>
    <property type="molecule type" value="Genomic_DNA"/>
</dbReference>